<name>A0A848M6P1_PAELE</name>
<dbReference type="Pfam" id="PF01391">
    <property type="entry name" value="Collagen"/>
    <property type="match status" value="1"/>
</dbReference>
<accession>A0A848M6P1</accession>
<dbReference type="GO" id="GO:0031012">
    <property type="term" value="C:extracellular matrix"/>
    <property type="evidence" value="ECO:0007669"/>
    <property type="project" value="TreeGrafter"/>
</dbReference>
<feature type="compositionally biased region" description="Low complexity" evidence="1">
    <location>
        <begin position="20"/>
        <end position="55"/>
    </location>
</feature>
<dbReference type="GO" id="GO:0030020">
    <property type="term" value="F:extracellular matrix structural constituent conferring tensile strength"/>
    <property type="evidence" value="ECO:0007669"/>
    <property type="project" value="TreeGrafter"/>
</dbReference>
<dbReference type="InterPro" id="IPR008983">
    <property type="entry name" value="Tumour_necrosis_fac-like_dom"/>
</dbReference>
<protein>
    <submittedName>
        <fullName evidence="2">Collagen-like protein</fullName>
    </submittedName>
</protein>
<feature type="compositionally biased region" description="Low complexity" evidence="1">
    <location>
        <begin position="92"/>
        <end position="121"/>
    </location>
</feature>
<dbReference type="RefSeq" id="WP_169504641.1">
    <property type="nucleotide sequence ID" value="NZ_JABBPN010000006.1"/>
</dbReference>
<evidence type="ECO:0000256" key="1">
    <source>
        <dbReference type="SAM" id="MobiDB-lite"/>
    </source>
</evidence>
<keyword evidence="2" id="KW-0176">Collagen</keyword>
<dbReference type="GO" id="GO:0005615">
    <property type="term" value="C:extracellular space"/>
    <property type="evidence" value="ECO:0007669"/>
    <property type="project" value="TreeGrafter"/>
</dbReference>
<dbReference type="GO" id="GO:0030198">
    <property type="term" value="P:extracellular matrix organization"/>
    <property type="evidence" value="ECO:0007669"/>
    <property type="project" value="TreeGrafter"/>
</dbReference>
<dbReference type="InterPro" id="IPR008160">
    <property type="entry name" value="Collagen"/>
</dbReference>
<dbReference type="EMBL" id="JABBPN010000006">
    <property type="protein sequence ID" value="NMO95850.1"/>
    <property type="molecule type" value="Genomic_DNA"/>
</dbReference>
<evidence type="ECO:0000313" key="2">
    <source>
        <dbReference type="EMBL" id="NMO95850.1"/>
    </source>
</evidence>
<comment type="caution">
    <text evidence="2">The sequence shown here is derived from an EMBL/GenBank/DDBJ whole genome shotgun (WGS) entry which is preliminary data.</text>
</comment>
<reference evidence="2 3" key="1">
    <citation type="submission" date="2020-04" db="EMBL/GenBank/DDBJ databases">
        <title>Paenibacillus algicola sp. nov., a novel marine bacterium producing alginate lyase.</title>
        <authorList>
            <person name="Huang H."/>
        </authorList>
    </citation>
    <scope>NUCLEOTIDE SEQUENCE [LARGE SCALE GENOMIC DNA]</scope>
    <source>
        <strain evidence="2 3">L7-75</strain>
    </source>
</reference>
<feature type="region of interest" description="Disordered" evidence="1">
    <location>
        <begin position="1"/>
        <end position="121"/>
    </location>
</feature>
<dbReference type="InterPro" id="IPR050149">
    <property type="entry name" value="Collagen_superfamily"/>
</dbReference>
<evidence type="ECO:0000313" key="3">
    <source>
        <dbReference type="Proteomes" id="UP000565468"/>
    </source>
</evidence>
<feature type="compositionally biased region" description="Pro residues" evidence="1">
    <location>
        <begin position="7"/>
        <end position="16"/>
    </location>
</feature>
<dbReference type="AlphaFoldDB" id="A0A848M6P1"/>
<organism evidence="2 3">
    <name type="scientific">Paenibacillus lemnae</name>
    <dbReference type="NCBI Taxonomy" id="1330551"/>
    <lineage>
        <taxon>Bacteria</taxon>
        <taxon>Bacillati</taxon>
        <taxon>Bacillota</taxon>
        <taxon>Bacilli</taxon>
        <taxon>Bacillales</taxon>
        <taxon>Paenibacillaceae</taxon>
        <taxon>Paenibacillus</taxon>
    </lineage>
</organism>
<feature type="compositionally biased region" description="Pro residues" evidence="1">
    <location>
        <begin position="76"/>
        <end position="88"/>
    </location>
</feature>
<proteinExistence type="predicted"/>
<dbReference type="Gene3D" id="2.60.120.40">
    <property type="match status" value="1"/>
</dbReference>
<sequence length="265" mass="25835">MGRKKCPPGPPGPRGPQGPQGPQGLQGPQGPQGPQGARGAQGIQGPPGLPGSQGPAGPPGPRGPVGPAGPQGIQGPPGPEGPQGPVGPPGAQGPQGIQGIPGIQGLTGPEGAAGATGPIGPTGPAGTAASLTYGYIFQSTAQEVPVGVDVTFDSNGTLFGGILHTVGDAEITITDPGNYKVLFSVTGQQANQFAIFLDNGTDPVPGSIYGSADVDQQNTGFVIITVADSAVVTLRNHVSAGAVLLETLAGGTEANVTASILIQRL</sequence>
<gene>
    <name evidence="2" type="ORF">HII30_08725</name>
</gene>
<dbReference type="Proteomes" id="UP000565468">
    <property type="component" value="Unassembled WGS sequence"/>
</dbReference>
<keyword evidence="3" id="KW-1185">Reference proteome</keyword>
<dbReference type="PANTHER" id="PTHR24023:SF1115">
    <property type="entry name" value="FIBRILLAR COLLAGEN NC1 DOMAIN-CONTAINING PROTEIN"/>
    <property type="match status" value="1"/>
</dbReference>
<dbReference type="PANTHER" id="PTHR24023">
    <property type="entry name" value="COLLAGEN ALPHA"/>
    <property type="match status" value="1"/>
</dbReference>